<proteinExistence type="predicted"/>
<reference evidence="2" key="2">
    <citation type="submission" date="2020-02" db="EMBL/GenBank/DDBJ databases">
        <title>Flavobacterium profundi sp. nov., isolated from a deep-sea seamount.</title>
        <authorList>
            <person name="Zhang D.-C."/>
        </authorList>
    </citation>
    <scope>NUCLEOTIDE SEQUENCE</scope>
    <source>
        <strain evidence="2">EC11</strain>
    </source>
</reference>
<name>A0ABX0IXH7_9FLAO</name>
<keyword evidence="1" id="KW-0732">Signal</keyword>
<protein>
    <submittedName>
        <fullName evidence="2">SPOR domain-containing protein</fullName>
    </submittedName>
</protein>
<feature type="chain" id="PRO_5047346815" evidence="1">
    <location>
        <begin position="26"/>
        <end position="129"/>
    </location>
</feature>
<comment type="caution">
    <text evidence="2">The sequence shown here is derived from an EMBL/GenBank/DDBJ whole genome shotgun (WGS) entry which is preliminary data.</text>
</comment>
<evidence type="ECO:0000313" key="2">
    <source>
        <dbReference type="EMBL" id="NHN27462.1"/>
    </source>
</evidence>
<dbReference type="Proteomes" id="UP000817854">
    <property type="component" value="Unassembled WGS sequence"/>
</dbReference>
<gene>
    <name evidence="2" type="ORF">FIA58_017420</name>
</gene>
<organism evidence="2 3">
    <name type="scientific">Flavobacterium jejuense</name>
    <dbReference type="NCBI Taxonomy" id="1544455"/>
    <lineage>
        <taxon>Bacteria</taxon>
        <taxon>Pseudomonadati</taxon>
        <taxon>Bacteroidota</taxon>
        <taxon>Flavobacteriia</taxon>
        <taxon>Flavobacteriales</taxon>
        <taxon>Flavobacteriaceae</taxon>
        <taxon>Flavobacterium</taxon>
    </lineage>
</organism>
<evidence type="ECO:0000256" key="1">
    <source>
        <dbReference type="SAM" id="SignalP"/>
    </source>
</evidence>
<feature type="signal peptide" evidence="1">
    <location>
        <begin position="1"/>
        <end position="25"/>
    </location>
</feature>
<sequence length="129" mass="15328">MRKLTIKNYFYLSLISFFIASNSFSQENKTTVIQDPRFGKLLKEKQQLDNSNESDENYTIQIFYGDRETAKKTLMGFKKDFKEIEATYLYTNPTYKVWVGKYKLRINAEKDLVEIKKKYPTALLIKPNR</sequence>
<dbReference type="RefSeq" id="WP_140963977.1">
    <property type="nucleotide sequence ID" value="NZ_VEVQ02000014.1"/>
</dbReference>
<accession>A0ABX0IXH7</accession>
<dbReference type="EMBL" id="VEVQ02000014">
    <property type="protein sequence ID" value="NHN27462.1"/>
    <property type="molecule type" value="Genomic_DNA"/>
</dbReference>
<reference evidence="2" key="1">
    <citation type="submission" date="2019-05" db="EMBL/GenBank/DDBJ databases">
        <authorList>
            <person name="Lianzixin W."/>
        </authorList>
    </citation>
    <scope>NUCLEOTIDE SEQUENCE</scope>
    <source>
        <strain evidence="2">EC11</strain>
    </source>
</reference>
<keyword evidence="3" id="KW-1185">Reference proteome</keyword>
<evidence type="ECO:0000313" key="3">
    <source>
        <dbReference type="Proteomes" id="UP000817854"/>
    </source>
</evidence>